<comment type="subcellular location">
    <subcellularLocation>
        <location evidence="1">Cell outer membrane</location>
        <topology evidence="1">Multi-pass membrane protein</topology>
    </subcellularLocation>
</comment>
<dbReference type="AlphaFoldDB" id="A0A5B9ED65"/>
<proteinExistence type="predicted"/>
<evidence type="ECO:0000256" key="1">
    <source>
        <dbReference type="ARBA" id="ARBA00004571"/>
    </source>
</evidence>
<keyword evidence="7" id="KW-0998">Cell outer membrane</keyword>
<accession>A0A5B9ED65</accession>
<dbReference type="RefSeq" id="WP_147647850.1">
    <property type="nucleotide sequence ID" value="NZ_CP042806.1"/>
</dbReference>
<dbReference type="SUPFAM" id="SSF56935">
    <property type="entry name" value="Porins"/>
    <property type="match status" value="1"/>
</dbReference>
<keyword evidence="10" id="KW-1185">Reference proteome</keyword>
<dbReference type="OrthoDB" id="97893at2"/>
<dbReference type="GO" id="GO:0030246">
    <property type="term" value="F:carbohydrate binding"/>
    <property type="evidence" value="ECO:0007669"/>
    <property type="project" value="InterPro"/>
</dbReference>
<evidence type="ECO:0000256" key="2">
    <source>
        <dbReference type="ARBA" id="ARBA00022448"/>
    </source>
</evidence>
<keyword evidence="2" id="KW-0813">Transport</keyword>
<keyword evidence="6" id="KW-0472">Membrane</keyword>
<keyword evidence="9" id="KW-0675">Receptor</keyword>
<dbReference type="KEGG" id="talb:FTW19_12005"/>
<dbReference type="GO" id="GO:0009279">
    <property type="term" value="C:cell outer membrane"/>
    <property type="evidence" value="ECO:0007669"/>
    <property type="project" value="UniProtKB-SubCell"/>
</dbReference>
<dbReference type="Proteomes" id="UP000321820">
    <property type="component" value="Chromosome"/>
</dbReference>
<organism evidence="9 10">
    <name type="scientific">Terriglobus albidus</name>
    <dbReference type="NCBI Taxonomy" id="1592106"/>
    <lineage>
        <taxon>Bacteria</taxon>
        <taxon>Pseudomonadati</taxon>
        <taxon>Acidobacteriota</taxon>
        <taxon>Terriglobia</taxon>
        <taxon>Terriglobales</taxon>
        <taxon>Acidobacteriaceae</taxon>
        <taxon>Terriglobus</taxon>
    </lineage>
</organism>
<dbReference type="Pfam" id="PF13620">
    <property type="entry name" value="CarboxypepD_reg"/>
    <property type="match status" value="1"/>
</dbReference>
<dbReference type="Gene3D" id="2.40.170.20">
    <property type="entry name" value="TonB-dependent receptor, beta-barrel domain"/>
    <property type="match status" value="1"/>
</dbReference>
<evidence type="ECO:0000313" key="10">
    <source>
        <dbReference type="Proteomes" id="UP000321820"/>
    </source>
</evidence>
<dbReference type="PANTHER" id="PTHR30069">
    <property type="entry name" value="TONB-DEPENDENT OUTER MEMBRANE RECEPTOR"/>
    <property type="match status" value="1"/>
</dbReference>
<dbReference type="InterPro" id="IPR057601">
    <property type="entry name" value="Oar-like_b-barrel"/>
</dbReference>
<dbReference type="SUPFAM" id="SSF49452">
    <property type="entry name" value="Starch-binding domain-like"/>
    <property type="match status" value="1"/>
</dbReference>
<dbReference type="PANTHER" id="PTHR30069:SF29">
    <property type="entry name" value="HEMOGLOBIN AND HEMOGLOBIN-HAPTOGLOBIN-BINDING PROTEIN 1-RELATED"/>
    <property type="match status" value="1"/>
</dbReference>
<evidence type="ECO:0000259" key="8">
    <source>
        <dbReference type="Pfam" id="PF25183"/>
    </source>
</evidence>
<evidence type="ECO:0000256" key="4">
    <source>
        <dbReference type="ARBA" id="ARBA00022692"/>
    </source>
</evidence>
<evidence type="ECO:0000313" key="9">
    <source>
        <dbReference type="EMBL" id="QEE28660.1"/>
    </source>
</evidence>
<keyword evidence="3" id="KW-1134">Transmembrane beta strand</keyword>
<dbReference type="Pfam" id="PF25183">
    <property type="entry name" value="OMP_b-brl_4"/>
    <property type="match status" value="1"/>
</dbReference>
<dbReference type="GO" id="GO:0044718">
    <property type="term" value="P:siderophore transmembrane transport"/>
    <property type="evidence" value="ECO:0007669"/>
    <property type="project" value="TreeGrafter"/>
</dbReference>
<dbReference type="Gene3D" id="2.60.40.1120">
    <property type="entry name" value="Carboxypeptidase-like, regulatory domain"/>
    <property type="match status" value="1"/>
</dbReference>
<dbReference type="GO" id="GO:0015344">
    <property type="term" value="F:siderophore uptake transmembrane transporter activity"/>
    <property type="evidence" value="ECO:0007669"/>
    <property type="project" value="TreeGrafter"/>
</dbReference>
<dbReference type="InterPro" id="IPR013784">
    <property type="entry name" value="Carb-bd-like_fold"/>
</dbReference>
<evidence type="ECO:0000256" key="7">
    <source>
        <dbReference type="ARBA" id="ARBA00023237"/>
    </source>
</evidence>
<protein>
    <submittedName>
        <fullName evidence="9">TonB-dependent receptor</fullName>
    </submittedName>
</protein>
<dbReference type="InterPro" id="IPR039426">
    <property type="entry name" value="TonB-dep_rcpt-like"/>
</dbReference>
<dbReference type="EMBL" id="CP042806">
    <property type="protein sequence ID" value="QEE28660.1"/>
    <property type="molecule type" value="Genomic_DNA"/>
</dbReference>
<reference evidence="9 10" key="1">
    <citation type="submission" date="2019-08" db="EMBL/GenBank/DDBJ databases">
        <title>Complete genome sequence of Terriglobus albidus strain ORNL.</title>
        <authorList>
            <person name="Podar M."/>
        </authorList>
    </citation>
    <scope>NUCLEOTIDE SEQUENCE [LARGE SCALE GENOMIC DNA]</scope>
    <source>
        <strain evidence="9 10">ORNL</strain>
    </source>
</reference>
<evidence type="ECO:0000256" key="6">
    <source>
        <dbReference type="ARBA" id="ARBA00023136"/>
    </source>
</evidence>
<keyword evidence="5" id="KW-0732">Signal</keyword>
<dbReference type="InterPro" id="IPR036942">
    <property type="entry name" value="Beta-barrel_TonB_sf"/>
</dbReference>
<name>A0A5B9ED65_9BACT</name>
<keyword evidence="4" id="KW-0812">Transmembrane</keyword>
<evidence type="ECO:0000256" key="5">
    <source>
        <dbReference type="ARBA" id="ARBA00022729"/>
    </source>
</evidence>
<dbReference type="PROSITE" id="PS51257">
    <property type="entry name" value="PROKAR_LIPOPROTEIN"/>
    <property type="match status" value="1"/>
</dbReference>
<gene>
    <name evidence="9" type="ORF">FTW19_12005</name>
</gene>
<evidence type="ECO:0000256" key="3">
    <source>
        <dbReference type="ARBA" id="ARBA00022452"/>
    </source>
</evidence>
<sequence>MRLNSRKNRSFLCPGLTPLLLTGILFGCFGTLCFAQSDRGAMTGTVTDPTDSAVPGAKVTATNLATGTTNQTLTTSAGNYTIPELPAGIYSLTVGAPGFTTLVRSGITVSVNLTVRLDVVLKIGSTADTVTVTGDAPLLKTENAENNLTITSKDINSLPLNMAGVGAIRNPLSFSLIAPGTWVGSWNNIHINGAPGSTYRIILDGQDTGNGLFAQASDEVQPSVEALQEFTMQADSFPPEFGQTTGGIFNYTTKSGANKFHGSLYEYFVNEAFNAGQPFTDDGHGHLVRPKSRKNDFGGSFGGPVWIPRLYDGHERTFFFFNYEMYRDRANTSSGFKTVPTAAYRNGDLSYLLTGKQIGTDPLGRPIMNGAIYDPATTRIVNGQTVRDPFPNNYINPSRFDPASAKVLSLIPNAANSNPTNNYPVVFPANKYQWIPSIKIDHNLTRSIHLSGYYSMQATDKDNGGDGLPDPISARRFQIIRSNTVRVNMDDVVTPTIVVHAGIGFQRYYNPDSTPITTFNQQTQLGLGGALVGGFPVISGLSINGQSLGLGPSNYQLYVLNKPTAVASVSWLRGAHNFKFGGEWRHESFLNQVSTQALGSYSFDAQQSGLPSTNGQNLNGGSVGNGFASFLLGNVNSESIGNVANPWFVRAAGGIYAQDTWKMTRKLTLTYGLRYDMQPRQHELKYRTTRFSPDIANPSAGNLLGGAEFEGYGSGRCNCSFEHYYPYAFGPRVGITYQVDPKSIFHAGVGIFYGQQPSFNYVGSGNSLGFGWNTKSYTAPGYGLSAAQFSNGISYTQDDLYGVNLNPGIRPNTGQVNTLPSWIHPTNGKPPRTLQMNVGFQRALTPDLSFEMSYVGVRGSWFQADGLVNPNQLTQQRLNNYGLSLTNSTDLALLKKTMSDPAVKARGFTAPYAGFPSTASLAQALRPYPQFSSVGVSGTMLGNYWYDSLQIKMTKRLSRGLWFIGAYTWSKDLGTTDSVYGTSVAIADASQPRASQKTYLGVDTPHAFSISYRYEIPTFGLAESGWKKRLFKGWTTDGILRYQSGTLITIPGAQDGLTSATFAPNNFANRVPGQPLFLHNLNKHDFNPRTSLILNSAAWSQPTSGTYGTSKPRFSDYRNPRYPNEQMGIGKSIGIKEGLVFEVRADFFNVFNRWAYPSLSNTSNFLQVTQYGSNGSVTSGFGYIGDNISSAGSNYPPRSGQIVARLQF</sequence>
<feature type="domain" description="TonB-dependent transporter Oar-like beta-barrel" evidence="8">
    <location>
        <begin position="252"/>
        <end position="1171"/>
    </location>
</feature>